<keyword evidence="1" id="KW-0614">Plasmid</keyword>
<evidence type="ECO:0000313" key="1">
    <source>
        <dbReference type="EMBL" id="QTX13765.1"/>
    </source>
</evidence>
<dbReference type="EMBL" id="MN956836">
    <property type="protein sequence ID" value="QTX13765.1"/>
    <property type="molecule type" value="Genomic_DNA"/>
</dbReference>
<accession>A0A8B0SR96</accession>
<dbReference type="AlphaFoldDB" id="A0A8B0SR96"/>
<reference evidence="1" key="1">
    <citation type="submission" date="2020-01" db="EMBL/GenBank/DDBJ databases">
        <authorList>
            <person name="Qin S."/>
        </authorList>
    </citation>
    <scope>NUCLEOTIDE SEQUENCE</scope>
    <source>
        <strain evidence="1">CVir17-16-YZ6g</strain>
        <plasmid evidence="1">p17-15-vir-like</plasmid>
    </source>
</reference>
<sequence length="62" mass="7123">MLSANSIFRPLDKRIMQFHRAGRTKLSVLVRYPEAVHDAIRIQKVRGGVQSFCNDLSMGNRH</sequence>
<protein>
    <submittedName>
        <fullName evidence="1">Uncharacterized protein</fullName>
    </submittedName>
</protein>
<proteinExistence type="predicted"/>
<organism evidence="1">
    <name type="scientific">Klebsiella pneumoniae</name>
    <dbReference type="NCBI Taxonomy" id="573"/>
    <lineage>
        <taxon>Bacteria</taxon>
        <taxon>Pseudomonadati</taxon>
        <taxon>Pseudomonadota</taxon>
        <taxon>Gammaproteobacteria</taxon>
        <taxon>Enterobacterales</taxon>
        <taxon>Enterobacteriaceae</taxon>
        <taxon>Klebsiella/Raoultella group</taxon>
        <taxon>Klebsiella</taxon>
        <taxon>Klebsiella pneumoniae complex</taxon>
    </lineage>
</organism>
<name>A0A8B0SR96_KLEPN</name>
<geneLocation type="plasmid" evidence="1">
    <name>p17-15-vir-like</name>
</geneLocation>